<reference evidence="2 3" key="1">
    <citation type="journal article" date="2010" name="J. Bacteriol.">
        <title>Genome sequence of Fulvimarina pelagi HTCC2506T, a Mn(II)-oxidizing alphaproteobacterium possessing an aerobic anoxygenic photosynthetic gene cluster and Xanthorhodopsin.</title>
        <authorList>
            <person name="Kang I."/>
            <person name="Oh H.M."/>
            <person name="Lim S.I."/>
            <person name="Ferriera S."/>
            <person name="Giovannoni S.J."/>
            <person name="Cho J.C."/>
        </authorList>
    </citation>
    <scope>NUCLEOTIDE SEQUENCE [LARGE SCALE GENOMIC DNA]</scope>
    <source>
        <strain evidence="2 3">HTCC2506</strain>
    </source>
</reference>
<sequence length="197" mass="21603">MNPKIAIVAGSSRTGSFNRRLAMELARHLAKTDVKLTILDLADYPLPIYDADTEDENGVPNHALDLARQIARQDGLLLVSPEYNSSVPPLLKNAVDWVSRVRRIDDRPVLPFKGLVVGLASISTGQNGGMKGLEAWRPILRSVGAEVITAQCSVPRAREAFDEEGALADDRIRMRFDALLESLVDVSRSLARTMAQD</sequence>
<dbReference type="GO" id="GO:0005829">
    <property type="term" value="C:cytosol"/>
    <property type="evidence" value="ECO:0007669"/>
    <property type="project" value="TreeGrafter"/>
</dbReference>
<name>Q0G4W0_9HYPH</name>
<dbReference type="AlphaFoldDB" id="Q0G4W0"/>
<comment type="caution">
    <text evidence="2">The sequence shown here is derived from an EMBL/GenBank/DDBJ whole genome shotgun (WGS) entry which is preliminary data.</text>
</comment>
<dbReference type="GO" id="GO:0016491">
    <property type="term" value="F:oxidoreductase activity"/>
    <property type="evidence" value="ECO:0007669"/>
    <property type="project" value="InterPro"/>
</dbReference>
<dbReference type="HOGENOM" id="CLU_055322_4_1_5"/>
<protein>
    <recommendedName>
        <fullName evidence="1">NADPH-dependent FMN reductase-like domain-containing protein</fullName>
    </recommendedName>
</protein>
<evidence type="ECO:0000313" key="3">
    <source>
        <dbReference type="Proteomes" id="UP000004310"/>
    </source>
</evidence>
<dbReference type="STRING" id="217511.GCA_001463845_00888"/>
<dbReference type="eggNOG" id="COG0431">
    <property type="taxonomic scope" value="Bacteria"/>
</dbReference>
<dbReference type="Gene3D" id="3.40.50.360">
    <property type="match status" value="1"/>
</dbReference>
<dbReference type="SUPFAM" id="SSF52218">
    <property type="entry name" value="Flavoproteins"/>
    <property type="match status" value="1"/>
</dbReference>
<dbReference type="EMBL" id="AATP01000001">
    <property type="protein sequence ID" value="EAU43304.1"/>
    <property type="molecule type" value="Genomic_DNA"/>
</dbReference>
<dbReference type="InterPro" id="IPR050712">
    <property type="entry name" value="NAD(P)H-dep_reductase"/>
</dbReference>
<dbReference type="GO" id="GO:0010181">
    <property type="term" value="F:FMN binding"/>
    <property type="evidence" value="ECO:0007669"/>
    <property type="project" value="TreeGrafter"/>
</dbReference>
<evidence type="ECO:0000259" key="1">
    <source>
        <dbReference type="Pfam" id="PF03358"/>
    </source>
</evidence>
<feature type="domain" description="NADPH-dependent FMN reductase-like" evidence="1">
    <location>
        <begin position="3"/>
        <end position="157"/>
    </location>
</feature>
<dbReference type="PANTHER" id="PTHR30543:SF21">
    <property type="entry name" value="NAD(P)H-DEPENDENT FMN REDUCTASE LOT6"/>
    <property type="match status" value="1"/>
</dbReference>
<proteinExistence type="predicted"/>
<accession>Q0G4W0</accession>
<gene>
    <name evidence="2" type="ORF">FP2506_10681</name>
</gene>
<dbReference type="InterPro" id="IPR005025">
    <property type="entry name" value="FMN_Rdtase-like_dom"/>
</dbReference>
<evidence type="ECO:0000313" key="2">
    <source>
        <dbReference type="EMBL" id="EAU43304.1"/>
    </source>
</evidence>
<dbReference type="Pfam" id="PF03358">
    <property type="entry name" value="FMN_red"/>
    <property type="match status" value="1"/>
</dbReference>
<dbReference type="PANTHER" id="PTHR30543">
    <property type="entry name" value="CHROMATE REDUCTASE"/>
    <property type="match status" value="1"/>
</dbReference>
<dbReference type="RefSeq" id="WP_007067278.1">
    <property type="nucleotide sequence ID" value="NZ_DS022272.1"/>
</dbReference>
<keyword evidence="3" id="KW-1185">Reference proteome</keyword>
<dbReference type="Proteomes" id="UP000004310">
    <property type="component" value="Unassembled WGS sequence"/>
</dbReference>
<dbReference type="InterPro" id="IPR029039">
    <property type="entry name" value="Flavoprotein-like_sf"/>
</dbReference>
<organism evidence="2 3">
    <name type="scientific">Fulvimarina pelagi HTCC2506</name>
    <dbReference type="NCBI Taxonomy" id="314231"/>
    <lineage>
        <taxon>Bacteria</taxon>
        <taxon>Pseudomonadati</taxon>
        <taxon>Pseudomonadota</taxon>
        <taxon>Alphaproteobacteria</taxon>
        <taxon>Hyphomicrobiales</taxon>
        <taxon>Aurantimonadaceae</taxon>
        <taxon>Fulvimarina</taxon>
    </lineage>
</organism>